<dbReference type="EnsemblPlants" id="OB07G30230.1">
    <property type="protein sequence ID" value="OB07G30230.1"/>
    <property type="gene ID" value="OB07G30230"/>
</dbReference>
<keyword evidence="2" id="KW-1185">Reference proteome</keyword>
<dbReference type="HOGENOM" id="CLU_2708776_0_0_1"/>
<sequence length="73" mass="8250">MEYVSCRPCLTTQPSAIISLIFSSELRVLDLLGVQRVLVGEIMPGHFFRMNHGEIQVLFTIAISPGCSMWMFM</sequence>
<protein>
    <submittedName>
        <fullName evidence="1">Uncharacterized protein</fullName>
    </submittedName>
</protein>
<dbReference type="Proteomes" id="UP000006038">
    <property type="component" value="Chromosome 7"/>
</dbReference>
<accession>J3MNP1</accession>
<organism evidence="1">
    <name type="scientific">Oryza brachyantha</name>
    <name type="common">malo sina</name>
    <dbReference type="NCBI Taxonomy" id="4533"/>
    <lineage>
        <taxon>Eukaryota</taxon>
        <taxon>Viridiplantae</taxon>
        <taxon>Streptophyta</taxon>
        <taxon>Embryophyta</taxon>
        <taxon>Tracheophyta</taxon>
        <taxon>Spermatophyta</taxon>
        <taxon>Magnoliopsida</taxon>
        <taxon>Liliopsida</taxon>
        <taxon>Poales</taxon>
        <taxon>Poaceae</taxon>
        <taxon>BOP clade</taxon>
        <taxon>Oryzoideae</taxon>
        <taxon>Oryzeae</taxon>
        <taxon>Oryzinae</taxon>
        <taxon>Oryza</taxon>
    </lineage>
</organism>
<proteinExistence type="predicted"/>
<dbReference type="AlphaFoldDB" id="J3MNP1"/>
<dbReference type="Gramene" id="OB07G30230.1">
    <property type="protein sequence ID" value="OB07G30230.1"/>
    <property type="gene ID" value="OB07G30230"/>
</dbReference>
<name>J3MNP1_ORYBR</name>
<reference evidence="1" key="1">
    <citation type="journal article" date="2013" name="Nat. Commun.">
        <title>Whole-genome sequencing of Oryza brachyantha reveals mechanisms underlying Oryza genome evolution.</title>
        <authorList>
            <person name="Chen J."/>
            <person name="Huang Q."/>
            <person name="Gao D."/>
            <person name="Wang J."/>
            <person name="Lang Y."/>
            <person name="Liu T."/>
            <person name="Li B."/>
            <person name="Bai Z."/>
            <person name="Luis Goicoechea J."/>
            <person name="Liang C."/>
            <person name="Chen C."/>
            <person name="Zhang W."/>
            <person name="Sun S."/>
            <person name="Liao Y."/>
            <person name="Zhang X."/>
            <person name="Yang L."/>
            <person name="Song C."/>
            <person name="Wang M."/>
            <person name="Shi J."/>
            <person name="Liu G."/>
            <person name="Liu J."/>
            <person name="Zhou H."/>
            <person name="Zhou W."/>
            <person name="Yu Q."/>
            <person name="An N."/>
            <person name="Chen Y."/>
            <person name="Cai Q."/>
            <person name="Wang B."/>
            <person name="Liu B."/>
            <person name="Min J."/>
            <person name="Huang Y."/>
            <person name="Wu H."/>
            <person name="Li Z."/>
            <person name="Zhang Y."/>
            <person name="Yin Y."/>
            <person name="Song W."/>
            <person name="Jiang J."/>
            <person name="Jackson S.A."/>
            <person name="Wing R.A."/>
            <person name="Wang J."/>
            <person name="Chen M."/>
        </authorList>
    </citation>
    <scope>NUCLEOTIDE SEQUENCE [LARGE SCALE GENOMIC DNA]</scope>
    <source>
        <strain evidence="1">cv. IRGC 101232</strain>
    </source>
</reference>
<reference evidence="1" key="2">
    <citation type="submission" date="2013-04" db="UniProtKB">
        <authorList>
            <consortium name="EnsemblPlants"/>
        </authorList>
    </citation>
    <scope>IDENTIFICATION</scope>
</reference>
<evidence type="ECO:0000313" key="1">
    <source>
        <dbReference type="EnsemblPlants" id="OB07G30230.1"/>
    </source>
</evidence>
<evidence type="ECO:0000313" key="2">
    <source>
        <dbReference type="Proteomes" id="UP000006038"/>
    </source>
</evidence>